<feature type="region of interest" description="Disordered" evidence="1">
    <location>
        <begin position="130"/>
        <end position="235"/>
    </location>
</feature>
<dbReference type="Proteomes" id="UP000614915">
    <property type="component" value="Unassembled WGS sequence"/>
</dbReference>
<dbReference type="EMBL" id="JADOTX010000001">
    <property type="protein sequence ID" value="MBG6070129.1"/>
    <property type="molecule type" value="Genomic_DNA"/>
</dbReference>
<accession>A0ABS0JSW6</accession>
<evidence type="ECO:0000313" key="3">
    <source>
        <dbReference type="Proteomes" id="UP000614915"/>
    </source>
</evidence>
<feature type="compositionally biased region" description="Gly residues" evidence="1">
    <location>
        <begin position="210"/>
        <end position="221"/>
    </location>
</feature>
<feature type="compositionally biased region" description="Pro residues" evidence="1">
    <location>
        <begin position="161"/>
        <end position="200"/>
    </location>
</feature>
<organism evidence="2 3">
    <name type="scientific">Micromonospora ureilytica</name>
    <dbReference type="NCBI Taxonomy" id="709868"/>
    <lineage>
        <taxon>Bacteria</taxon>
        <taxon>Bacillati</taxon>
        <taxon>Actinomycetota</taxon>
        <taxon>Actinomycetes</taxon>
        <taxon>Micromonosporales</taxon>
        <taxon>Micromonosporaceae</taxon>
        <taxon>Micromonospora</taxon>
    </lineage>
</organism>
<evidence type="ECO:0000313" key="2">
    <source>
        <dbReference type="EMBL" id="MBG6070129.1"/>
    </source>
</evidence>
<reference evidence="2 3" key="1">
    <citation type="submission" date="2020-11" db="EMBL/GenBank/DDBJ databases">
        <title>Sequencing the genomes of 1000 actinobacteria strains.</title>
        <authorList>
            <person name="Klenk H.-P."/>
        </authorList>
    </citation>
    <scope>NUCLEOTIDE SEQUENCE [LARGE SCALE GENOMIC DNA]</scope>
    <source>
        <strain evidence="2 3">DSM 101692</strain>
    </source>
</reference>
<dbReference type="RefSeq" id="WP_196929880.1">
    <property type="nucleotide sequence ID" value="NZ_CP108567.1"/>
</dbReference>
<comment type="caution">
    <text evidence="2">The sequence shown here is derived from an EMBL/GenBank/DDBJ whole genome shotgun (WGS) entry which is preliminary data.</text>
</comment>
<sequence>MTTTAPPSVLRQLSGRGRFGSDAECGAEVCGRSWRHREAGGVVSLGVRRSDPPGRAPQFVEAIPMAKHRASGDDQLTRQGVIETPGADYWSVDDSRWPTVRPDLPAHLVDLLAPPIVVGVARVPVTSRLTPPASVDPLPSPVDAVPTDVPALVPSGAAPAEPAPPPPAPAPPRPVPTPPLSPRPVPTPPPDRPVPGPPASPRRALNTGPIGTGRRGNGGPVSAGRHRRGTSDRAG</sequence>
<evidence type="ECO:0000256" key="1">
    <source>
        <dbReference type="SAM" id="MobiDB-lite"/>
    </source>
</evidence>
<protein>
    <submittedName>
        <fullName evidence="2">Uncharacterized protein</fullName>
    </submittedName>
</protein>
<name>A0ABS0JSW6_9ACTN</name>
<keyword evidence="3" id="KW-1185">Reference proteome</keyword>
<gene>
    <name evidence="2" type="ORF">IW248_006416</name>
</gene>
<proteinExistence type="predicted"/>